<comment type="caution">
    <text evidence="2">The sequence shown here is derived from an EMBL/GenBank/DDBJ whole genome shotgun (WGS) entry which is preliminary data.</text>
</comment>
<evidence type="ECO:0000313" key="2">
    <source>
        <dbReference type="EMBL" id="GCE28938.1"/>
    </source>
</evidence>
<gene>
    <name evidence="2" type="ORF">KDA_44220</name>
</gene>
<protein>
    <submittedName>
        <fullName evidence="2">Uncharacterized protein</fullName>
    </submittedName>
</protein>
<evidence type="ECO:0000256" key="1">
    <source>
        <dbReference type="SAM" id="MobiDB-lite"/>
    </source>
</evidence>
<sequence length="49" mass="5615">MVTDYAKIPPTLDKPEFPGYYMSIRHTSRPSDRSSFIVGHNTCKGNNER</sequence>
<evidence type="ECO:0000313" key="3">
    <source>
        <dbReference type="Proteomes" id="UP000287171"/>
    </source>
</evidence>
<organism evidence="2 3">
    <name type="scientific">Dictyobacter alpinus</name>
    <dbReference type="NCBI Taxonomy" id="2014873"/>
    <lineage>
        <taxon>Bacteria</taxon>
        <taxon>Bacillati</taxon>
        <taxon>Chloroflexota</taxon>
        <taxon>Ktedonobacteria</taxon>
        <taxon>Ktedonobacterales</taxon>
        <taxon>Dictyobacteraceae</taxon>
        <taxon>Dictyobacter</taxon>
    </lineage>
</organism>
<proteinExistence type="predicted"/>
<reference evidence="3" key="1">
    <citation type="submission" date="2018-12" db="EMBL/GenBank/DDBJ databases">
        <title>Tengunoibacter tsumagoiensis gen. nov., sp. nov., Dictyobacter kobayashii sp. nov., D. alpinus sp. nov., and D. joshuensis sp. nov. and description of Dictyobacteraceae fam. nov. within the order Ktedonobacterales isolated from Tengu-no-mugimeshi.</title>
        <authorList>
            <person name="Wang C.M."/>
            <person name="Zheng Y."/>
            <person name="Sakai Y."/>
            <person name="Toyoda A."/>
            <person name="Minakuchi Y."/>
            <person name="Abe K."/>
            <person name="Yokota A."/>
            <person name="Yabe S."/>
        </authorList>
    </citation>
    <scope>NUCLEOTIDE SEQUENCE [LARGE SCALE GENOMIC DNA]</scope>
    <source>
        <strain evidence="3">Uno16</strain>
    </source>
</reference>
<accession>A0A402BBZ0</accession>
<name>A0A402BBZ0_9CHLR</name>
<dbReference type="Proteomes" id="UP000287171">
    <property type="component" value="Unassembled WGS sequence"/>
</dbReference>
<dbReference type="AlphaFoldDB" id="A0A402BBZ0"/>
<dbReference type="EMBL" id="BIFT01000001">
    <property type="protein sequence ID" value="GCE28938.1"/>
    <property type="molecule type" value="Genomic_DNA"/>
</dbReference>
<feature type="region of interest" description="Disordered" evidence="1">
    <location>
        <begin position="30"/>
        <end position="49"/>
    </location>
</feature>
<keyword evidence="3" id="KW-1185">Reference proteome</keyword>